<feature type="compositionally biased region" description="Basic and acidic residues" evidence="1">
    <location>
        <begin position="169"/>
        <end position="199"/>
    </location>
</feature>
<feature type="non-terminal residue" evidence="2">
    <location>
        <position position="1"/>
    </location>
</feature>
<feature type="region of interest" description="Disordered" evidence="1">
    <location>
        <begin position="272"/>
        <end position="345"/>
    </location>
</feature>
<evidence type="ECO:0000256" key="1">
    <source>
        <dbReference type="SAM" id="MobiDB-lite"/>
    </source>
</evidence>
<feature type="region of interest" description="Disordered" evidence="1">
    <location>
        <begin position="39"/>
        <end position="260"/>
    </location>
</feature>
<feature type="non-terminal residue" evidence="2">
    <location>
        <position position="345"/>
    </location>
</feature>
<feature type="compositionally biased region" description="Gly residues" evidence="1">
    <location>
        <begin position="335"/>
        <end position="345"/>
    </location>
</feature>
<sequence length="345" mass="37068">ETWSAAGLLGRAAARRCRGARGRRRGRGLRRRLHRGGLGLRRLHPPGMVGTGDEPGPAGHLDRADVRSHADVDRDARPDPRPPLRRALRARDGRLGAAGGGGLVRPAVRQAARAHPRGRRHHPPGAGPRGGGDQRRAALPSAVRRSGLGRPGQAVEADHPPAACGHPDLAGRRRTEERRPDGRDRRRVDPDLLHAEVRGHVPAVARRGLRPPGRAAHAGDVRDRRDLPPADHRRPPAGHRLPQAGDRALHGWHGCQGPELPQERLRADGVRRDHRPGAGAVPCRQAGRGDRTHPRRARRGAAHHRRRGEGPGQDPGVGVDGREHVAAVVPQPRGGPRGRGGRAGL</sequence>
<feature type="compositionally biased region" description="Basic residues" evidence="1">
    <location>
        <begin position="293"/>
        <end position="307"/>
    </location>
</feature>
<dbReference type="AlphaFoldDB" id="A0A6J4N7E7"/>
<feature type="compositionally biased region" description="Basic and acidic residues" evidence="1">
    <location>
        <begin position="60"/>
        <end position="82"/>
    </location>
</feature>
<feature type="compositionally biased region" description="Basic and acidic residues" evidence="1">
    <location>
        <begin position="217"/>
        <end position="234"/>
    </location>
</feature>
<feature type="compositionally biased region" description="Basic residues" evidence="1">
    <location>
        <begin position="112"/>
        <end position="123"/>
    </location>
</feature>
<feature type="compositionally biased region" description="Gly residues" evidence="1">
    <location>
        <begin position="310"/>
        <end position="319"/>
    </location>
</feature>
<feature type="compositionally biased region" description="Low complexity" evidence="1">
    <location>
        <begin position="202"/>
        <end position="216"/>
    </location>
</feature>
<dbReference type="EMBL" id="CADCUK010000113">
    <property type="protein sequence ID" value="CAA9375070.1"/>
    <property type="molecule type" value="Genomic_DNA"/>
</dbReference>
<protein>
    <submittedName>
        <fullName evidence="2">N5,N10-methylenetetrahydromethanopterin reductase-related protein, BCG_3584c family</fullName>
    </submittedName>
</protein>
<gene>
    <name evidence="2" type="ORF">AVDCRST_MAG47-1666</name>
</gene>
<evidence type="ECO:0000313" key="2">
    <source>
        <dbReference type="EMBL" id="CAA9375070.1"/>
    </source>
</evidence>
<name>A0A6J4N7E7_9ACTN</name>
<proteinExistence type="predicted"/>
<accession>A0A6J4N7E7</accession>
<organism evidence="2">
    <name type="scientific">uncultured Nocardioidaceae bacterium</name>
    <dbReference type="NCBI Taxonomy" id="253824"/>
    <lineage>
        <taxon>Bacteria</taxon>
        <taxon>Bacillati</taxon>
        <taxon>Actinomycetota</taxon>
        <taxon>Actinomycetes</taxon>
        <taxon>Propionibacteriales</taxon>
        <taxon>Nocardioidaceae</taxon>
        <taxon>environmental samples</taxon>
    </lineage>
</organism>
<reference evidence="2" key="1">
    <citation type="submission" date="2020-02" db="EMBL/GenBank/DDBJ databases">
        <authorList>
            <person name="Meier V. D."/>
        </authorList>
    </citation>
    <scope>NUCLEOTIDE SEQUENCE</scope>
    <source>
        <strain evidence="2">AVDCRST_MAG47</strain>
    </source>
</reference>